<feature type="transmembrane region" description="Helical" evidence="9">
    <location>
        <begin position="151"/>
        <end position="173"/>
    </location>
</feature>
<dbReference type="GO" id="GO:0009103">
    <property type="term" value="P:lipopolysaccharide biosynthetic process"/>
    <property type="evidence" value="ECO:0007669"/>
    <property type="project" value="UniProtKB-ARBA"/>
</dbReference>
<dbReference type="PANTHER" id="PTHR33908:SF11">
    <property type="entry name" value="MEMBRANE PROTEIN"/>
    <property type="match status" value="1"/>
</dbReference>
<keyword evidence="6 9" id="KW-1133">Transmembrane helix</keyword>
<evidence type="ECO:0000256" key="4">
    <source>
        <dbReference type="ARBA" id="ARBA00022679"/>
    </source>
</evidence>
<dbReference type="RefSeq" id="WP_041895764.1">
    <property type="nucleotide sequence ID" value="NZ_CP010086.2"/>
</dbReference>
<dbReference type="Proteomes" id="UP000031866">
    <property type="component" value="Chromosome"/>
</dbReference>
<feature type="transmembrane region" description="Helical" evidence="9">
    <location>
        <begin position="262"/>
        <end position="282"/>
    </location>
</feature>
<feature type="region of interest" description="Disordered" evidence="8">
    <location>
        <begin position="105"/>
        <end position="140"/>
    </location>
</feature>
<reference evidence="12" key="1">
    <citation type="submission" date="2014-12" db="EMBL/GenBank/DDBJ databases">
        <title>Genome sequence of Clostridium beijerinckii strain 59B.</title>
        <authorList>
            <person name="Little G.T."/>
            <person name="Minton N.P."/>
        </authorList>
    </citation>
    <scope>NUCLEOTIDE SEQUENCE [LARGE SCALE GENOMIC DNA]</scope>
    <source>
        <strain evidence="12">59B</strain>
    </source>
</reference>
<feature type="transmembrane region" description="Helical" evidence="9">
    <location>
        <begin position="185"/>
        <end position="207"/>
    </location>
</feature>
<dbReference type="GO" id="GO:0005886">
    <property type="term" value="C:plasma membrane"/>
    <property type="evidence" value="ECO:0007669"/>
    <property type="project" value="UniProtKB-SubCell"/>
</dbReference>
<evidence type="ECO:0000259" key="10">
    <source>
        <dbReference type="Pfam" id="PF13231"/>
    </source>
</evidence>
<keyword evidence="2" id="KW-1003">Cell membrane</keyword>
<feature type="transmembrane region" description="Helical" evidence="9">
    <location>
        <begin position="343"/>
        <end position="363"/>
    </location>
</feature>
<dbReference type="InterPro" id="IPR038731">
    <property type="entry name" value="RgtA/B/C-like"/>
</dbReference>
<dbReference type="AlphaFoldDB" id="A0A0B5QKN2"/>
<organism evidence="11 12">
    <name type="scientific">Clostridium beijerinckii</name>
    <name type="common">Clostridium MP</name>
    <dbReference type="NCBI Taxonomy" id="1520"/>
    <lineage>
        <taxon>Bacteria</taxon>
        <taxon>Bacillati</taxon>
        <taxon>Bacillota</taxon>
        <taxon>Clostridia</taxon>
        <taxon>Eubacteriales</taxon>
        <taxon>Clostridiaceae</taxon>
        <taxon>Clostridium</taxon>
    </lineage>
</organism>
<feature type="domain" description="Glycosyltransferase RgtA/B/C/D-like" evidence="10">
    <location>
        <begin position="240"/>
        <end position="392"/>
    </location>
</feature>
<dbReference type="EMBL" id="CP010086">
    <property type="protein sequence ID" value="AJG98467.1"/>
    <property type="molecule type" value="Genomic_DNA"/>
</dbReference>
<feature type="transmembrane region" description="Helical" evidence="9">
    <location>
        <begin position="540"/>
        <end position="560"/>
    </location>
</feature>
<feature type="transmembrane region" description="Helical" evidence="9">
    <location>
        <begin position="9"/>
        <end position="30"/>
    </location>
</feature>
<evidence type="ECO:0000256" key="6">
    <source>
        <dbReference type="ARBA" id="ARBA00022989"/>
    </source>
</evidence>
<dbReference type="OrthoDB" id="9776737at2"/>
<dbReference type="GO" id="GO:0016763">
    <property type="term" value="F:pentosyltransferase activity"/>
    <property type="evidence" value="ECO:0007669"/>
    <property type="project" value="TreeGrafter"/>
</dbReference>
<gene>
    <name evidence="11" type="ORF">LF65_01866</name>
</gene>
<feature type="transmembrane region" description="Helical" evidence="9">
    <location>
        <begin position="514"/>
        <end position="534"/>
    </location>
</feature>
<feature type="compositionally biased region" description="Polar residues" evidence="8">
    <location>
        <begin position="62"/>
        <end position="71"/>
    </location>
</feature>
<protein>
    <recommendedName>
        <fullName evidence="10">Glycosyltransferase RgtA/B/C/D-like domain-containing protein</fullName>
    </recommendedName>
</protein>
<evidence type="ECO:0000256" key="3">
    <source>
        <dbReference type="ARBA" id="ARBA00022676"/>
    </source>
</evidence>
<feature type="transmembrane region" description="Helical" evidence="9">
    <location>
        <begin position="471"/>
        <end position="488"/>
    </location>
</feature>
<feature type="transmembrane region" description="Helical" evidence="9">
    <location>
        <begin position="375"/>
        <end position="393"/>
    </location>
</feature>
<evidence type="ECO:0000313" key="12">
    <source>
        <dbReference type="Proteomes" id="UP000031866"/>
    </source>
</evidence>
<evidence type="ECO:0000256" key="7">
    <source>
        <dbReference type="ARBA" id="ARBA00023136"/>
    </source>
</evidence>
<feature type="region of interest" description="Disordered" evidence="8">
    <location>
        <begin position="60"/>
        <end position="87"/>
    </location>
</feature>
<feature type="transmembrane region" description="Helical" evidence="9">
    <location>
        <begin position="438"/>
        <end position="464"/>
    </location>
</feature>
<evidence type="ECO:0000256" key="8">
    <source>
        <dbReference type="SAM" id="MobiDB-lite"/>
    </source>
</evidence>
<feature type="transmembrane region" description="Helical" evidence="9">
    <location>
        <begin position="494"/>
        <end position="509"/>
    </location>
</feature>
<evidence type="ECO:0000313" key="11">
    <source>
        <dbReference type="EMBL" id="AJG98467.1"/>
    </source>
</evidence>
<dbReference type="InterPro" id="IPR050297">
    <property type="entry name" value="LipidA_mod_glycosyltrf_83"/>
</dbReference>
<evidence type="ECO:0000256" key="9">
    <source>
        <dbReference type="SAM" id="Phobius"/>
    </source>
</evidence>
<dbReference type="Pfam" id="PF13231">
    <property type="entry name" value="PMT_2"/>
    <property type="match status" value="1"/>
</dbReference>
<dbReference type="STRING" id="1520.LF65_01866"/>
<evidence type="ECO:0000256" key="1">
    <source>
        <dbReference type="ARBA" id="ARBA00004651"/>
    </source>
</evidence>
<comment type="subcellular location">
    <subcellularLocation>
        <location evidence="1">Cell membrane</location>
        <topology evidence="1">Multi-pass membrane protein</topology>
    </subcellularLocation>
</comment>
<evidence type="ECO:0000256" key="2">
    <source>
        <dbReference type="ARBA" id="ARBA00022475"/>
    </source>
</evidence>
<feature type="transmembrane region" description="Helical" evidence="9">
    <location>
        <begin position="289"/>
        <end position="308"/>
    </location>
</feature>
<keyword evidence="3" id="KW-0328">Glycosyltransferase</keyword>
<keyword evidence="4" id="KW-0808">Transferase</keyword>
<accession>A0A0B5QKN2</accession>
<dbReference type="KEGG" id="cbei:LF65_01866"/>
<proteinExistence type="predicted"/>
<name>A0A0B5QKN2_CLOBE</name>
<keyword evidence="7 9" id="KW-0472">Membrane</keyword>
<evidence type="ECO:0000256" key="5">
    <source>
        <dbReference type="ARBA" id="ARBA00022692"/>
    </source>
</evidence>
<sequence length="583" mass="66102">MNEVNFKKYIFRIGLIFILLVSMFSSIYAVRNYKSINVMEQGGGLKKILNIRDGENLPDNIPSLNNSGSNLEDNEIKSDNSQYDPNGIVSRSADSIEKVINDKSQQDGSVGINGGSDTKFGSNGKQRGNNKNAKQGEVNGNIQRGGVDDRYLLSITIYSLLFLIGSCSAYCLIKRKNIKFNYKDEKFIIIILIFTGIFLRISASTLVNGHNDINLFKNWAETAANGFSQFYANARQADYPPVYIYILGCIGKIANIQVFNPYYILLLKIPSIIADVATAYFIYRIGKRFLNTVTSIFLATFYTFNPAIFIDSTFWGQVDSLFTLLIVISIYLLYEKKYVFSSVMFALSVLMKPQGIIFLPVLFFELVRQRKIRNFIYAAVSAVATIIVIIIPFSINEQSPIWIFNLYLRTISEYPYASVNAFNFFGLVGANYKNDNTTFFIFSYHTIGIMFIILTTLIGWILYIKGNDRKYISAISLLQIAGVFTFSVGMHERYLFPAVALSILAFIYSKDRRFFIMAIGFSITSYINISTVFFKTNTSVFEVLLKVTSLFNVILVLYLVKVIIDNTVKKFSLKIDNKESELL</sequence>
<keyword evidence="5 9" id="KW-0812">Transmembrane</keyword>
<feature type="compositionally biased region" description="Polar residues" evidence="8">
    <location>
        <begin position="115"/>
        <end position="140"/>
    </location>
</feature>
<dbReference type="PANTHER" id="PTHR33908">
    <property type="entry name" value="MANNOSYLTRANSFERASE YKCB-RELATED"/>
    <property type="match status" value="1"/>
</dbReference>